<dbReference type="Pfam" id="PF13424">
    <property type="entry name" value="TPR_12"/>
    <property type="match status" value="1"/>
</dbReference>
<dbReference type="Pfam" id="PF13191">
    <property type="entry name" value="AAA_16"/>
    <property type="match status" value="1"/>
</dbReference>
<dbReference type="PRINTS" id="PR00038">
    <property type="entry name" value="HTHLUXR"/>
</dbReference>
<comment type="caution">
    <text evidence="5">The sequence shown here is derived from an EMBL/GenBank/DDBJ whole genome shotgun (WGS) entry which is preliminary data.</text>
</comment>
<keyword evidence="2" id="KW-0067">ATP-binding</keyword>
<keyword evidence="6" id="KW-1185">Reference proteome</keyword>
<evidence type="ECO:0000256" key="3">
    <source>
        <dbReference type="SAM" id="MobiDB-lite"/>
    </source>
</evidence>
<sequence>MDELFGRSDERTELRAVLDRARRGMAAAVVLRGGPGSGKTALLDYVQHTADPEFEVMRFDAVQSEAELSYAALHQLLLPHLERLSKIPEPQRKALGQVFGMERSSAPPDRFLVALSTLALVGTRSDPRPLLVMVDDAHWIDRESAEVLVFAARRLYADSAAMMFAARETADPTDPLAGLPALAVDSLDVTAAARLLETAVGSVVHPDVSARIVAGTGGNPLALIEVARELRPEQLTGEVPLPDPIPVGRALEHGYLREASALPPRTRTLLLTAAADPTNTPALLWRAGADLGFDPDDVAAAEDSRLLVVRDSVKFRHPLIRSALYYGAALAARVQVHAALAKATGEFGNTEQRAWHLAAAATGPDEPVAAELDRAAARTRVRGGWAGASSLLARAATLTPDPATRARRLLQAAEAAVAAGAAGAAQTLLDEATALNEDPRHRGTALRVQARIHRLAGAPGQATAALLAAARELGPVDIRAARDILVEALVQAQISDSLAPRGATSLSVAEASRSLPLAAELPVQAGDLMLEADSALRLEGLAQATQLFQKAIAAATAEQAAAPEFFQLLAPACFHSVMIGDDVTFHRLAQRMESEATRQSSVMPLALALSYSALSELIAGHLAESERHFDQRAALEEARGGELHLGSMLIAAWRGQAEATASLVEAVTEHATRTGQGYQLIYRDYARCVSALSQGRYRDALLSLDGRMDDLCPLKFAIVDLVEAATRCGQDQRAAELCQLLAGLAERTPVPSLLGDLARARALTSGCGTALEAEQHYLTAVEHHEKTRGPAHRARSHQLYGEWLRREKRTKEARKQLRTAYDLFQTMGAHGYAARTAQELSAAGDPVQPPDAQRRRSGEELTAQEARVARLAAGGATNAEIAGQLFLSAHTVDYHLRKVFRKLDVHSRRSLREHYDS</sequence>
<dbReference type="InterPro" id="IPR016032">
    <property type="entry name" value="Sig_transdc_resp-reg_C-effctor"/>
</dbReference>
<dbReference type="RefSeq" id="WP_051725545.1">
    <property type="nucleotide sequence ID" value="NZ_JBHEZZ010000028.1"/>
</dbReference>
<evidence type="ECO:0000256" key="2">
    <source>
        <dbReference type="ARBA" id="ARBA00022840"/>
    </source>
</evidence>
<proteinExistence type="predicted"/>
<dbReference type="InterPro" id="IPR027417">
    <property type="entry name" value="P-loop_NTPase"/>
</dbReference>
<keyword evidence="1" id="KW-0547">Nucleotide-binding</keyword>
<dbReference type="InterPro" id="IPR036388">
    <property type="entry name" value="WH-like_DNA-bd_sf"/>
</dbReference>
<reference evidence="5 6" key="1">
    <citation type="submission" date="2024-09" db="EMBL/GenBank/DDBJ databases">
        <authorList>
            <person name="Lee S.D."/>
        </authorList>
    </citation>
    <scope>NUCLEOTIDE SEQUENCE [LARGE SCALE GENOMIC DNA]</scope>
    <source>
        <strain evidence="5 6">N1-5</strain>
    </source>
</reference>
<evidence type="ECO:0000313" key="6">
    <source>
        <dbReference type="Proteomes" id="UP001592528"/>
    </source>
</evidence>
<accession>A0ABV6UY10</accession>
<organism evidence="5 6">
    <name type="scientific">Streptacidiphilus cavernicola</name>
    <dbReference type="NCBI Taxonomy" id="3342716"/>
    <lineage>
        <taxon>Bacteria</taxon>
        <taxon>Bacillati</taxon>
        <taxon>Actinomycetota</taxon>
        <taxon>Actinomycetes</taxon>
        <taxon>Kitasatosporales</taxon>
        <taxon>Streptomycetaceae</taxon>
        <taxon>Streptacidiphilus</taxon>
    </lineage>
</organism>
<dbReference type="InterPro" id="IPR000792">
    <property type="entry name" value="Tscrpt_reg_LuxR_C"/>
</dbReference>
<dbReference type="EMBL" id="JBHEZZ010000028">
    <property type="protein sequence ID" value="MFC1406332.1"/>
    <property type="molecule type" value="Genomic_DNA"/>
</dbReference>
<dbReference type="PANTHER" id="PTHR16305">
    <property type="entry name" value="TESTICULAR SOLUBLE ADENYLYL CYCLASE"/>
    <property type="match status" value="1"/>
</dbReference>
<dbReference type="PANTHER" id="PTHR16305:SF35">
    <property type="entry name" value="TRANSCRIPTIONAL ACTIVATOR DOMAIN"/>
    <property type="match status" value="1"/>
</dbReference>
<dbReference type="SMART" id="SM00421">
    <property type="entry name" value="HTH_LUXR"/>
    <property type="match status" value="1"/>
</dbReference>
<dbReference type="CDD" id="cd06170">
    <property type="entry name" value="LuxR_C_like"/>
    <property type="match status" value="1"/>
</dbReference>
<dbReference type="PROSITE" id="PS50043">
    <property type="entry name" value="HTH_LUXR_2"/>
    <property type="match status" value="1"/>
</dbReference>
<dbReference type="Gene3D" id="1.10.10.10">
    <property type="entry name" value="Winged helix-like DNA-binding domain superfamily/Winged helix DNA-binding domain"/>
    <property type="match status" value="1"/>
</dbReference>
<dbReference type="SUPFAM" id="SSF46894">
    <property type="entry name" value="C-terminal effector domain of the bipartite response regulators"/>
    <property type="match status" value="1"/>
</dbReference>
<gene>
    <name evidence="5" type="ORF">ACEZDJ_34055</name>
</gene>
<dbReference type="Pfam" id="PF00196">
    <property type="entry name" value="GerE"/>
    <property type="match status" value="1"/>
</dbReference>
<evidence type="ECO:0000313" key="5">
    <source>
        <dbReference type="EMBL" id="MFC1406332.1"/>
    </source>
</evidence>
<evidence type="ECO:0000256" key="1">
    <source>
        <dbReference type="ARBA" id="ARBA00022741"/>
    </source>
</evidence>
<dbReference type="SUPFAM" id="SSF52540">
    <property type="entry name" value="P-loop containing nucleoside triphosphate hydrolases"/>
    <property type="match status" value="1"/>
</dbReference>
<dbReference type="InterPro" id="IPR041664">
    <property type="entry name" value="AAA_16"/>
</dbReference>
<name>A0ABV6UY10_9ACTN</name>
<protein>
    <submittedName>
        <fullName evidence="5">AAA family ATPase</fullName>
    </submittedName>
</protein>
<dbReference type="Gene3D" id="3.40.50.300">
    <property type="entry name" value="P-loop containing nucleotide triphosphate hydrolases"/>
    <property type="match status" value="1"/>
</dbReference>
<dbReference type="Proteomes" id="UP001592528">
    <property type="component" value="Unassembled WGS sequence"/>
</dbReference>
<feature type="region of interest" description="Disordered" evidence="3">
    <location>
        <begin position="838"/>
        <end position="862"/>
    </location>
</feature>
<evidence type="ECO:0000259" key="4">
    <source>
        <dbReference type="PROSITE" id="PS50043"/>
    </source>
</evidence>
<feature type="domain" description="HTH luxR-type" evidence="4">
    <location>
        <begin position="854"/>
        <end position="917"/>
    </location>
</feature>